<dbReference type="Pfam" id="PF25581">
    <property type="entry name" value="AsqO_C"/>
    <property type="match status" value="1"/>
</dbReference>
<keyword evidence="4" id="KW-1185">Reference proteome</keyword>
<name>A0A4U0XV13_9PEZI</name>
<sequence>MTLTSVAPPHLPCGIPKPGETEQLMPHIGWVNAVPDAVASVDLQINGTALSFSGPGYHDKNCGDQPFLNSTASWYWGRGRLGPYSIVWFDARSLVDGEEYFSAYVARGGRMVGGGCVAGESVVVRPWGGDAAYPPLTTSADPERFELVFAEVEGREMRVNVKNSIATVKVPGLYNR</sequence>
<organism evidence="3 4">
    <name type="scientific">Friedmanniomyces simplex</name>
    <dbReference type="NCBI Taxonomy" id="329884"/>
    <lineage>
        <taxon>Eukaryota</taxon>
        <taxon>Fungi</taxon>
        <taxon>Dikarya</taxon>
        <taxon>Ascomycota</taxon>
        <taxon>Pezizomycotina</taxon>
        <taxon>Dothideomycetes</taxon>
        <taxon>Dothideomycetidae</taxon>
        <taxon>Mycosphaerellales</taxon>
        <taxon>Teratosphaeriaceae</taxon>
        <taxon>Friedmanniomyces</taxon>
    </lineage>
</organism>
<evidence type="ECO:0000313" key="4">
    <source>
        <dbReference type="Proteomes" id="UP000309340"/>
    </source>
</evidence>
<gene>
    <name evidence="3" type="ORF">B0A55_01332</name>
</gene>
<evidence type="ECO:0000313" key="3">
    <source>
        <dbReference type="EMBL" id="TKA81672.1"/>
    </source>
</evidence>
<evidence type="ECO:0000259" key="1">
    <source>
        <dbReference type="Pfam" id="PF24137"/>
    </source>
</evidence>
<feature type="domain" description="AsqO/PenF-like C-terminal" evidence="2">
    <location>
        <begin position="70"/>
        <end position="176"/>
    </location>
</feature>
<dbReference type="AlphaFoldDB" id="A0A4U0XV13"/>
<dbReference type="Pfam" id="PF24137">
    <property type="entry name" value="DA_N"/>
    <property type="match status" value="1"/>
</dbReference>
<feature type="domain" description="Diels-Alderase N-terminal" evidence="1">
    <location>
        <begin position="1"/>
        <end position="61"/>
    </location>
</feature>
<accession>A0A4U0XV13</accession>
<dbReference type="Proteomes" id="UP000309340">
    <property type="component" value="Unassembled WGS sequence"/>
</dbReference>
<dbReference type="OrthoDB" id="3942400at2759"/>
<proteinExistence type="predicted"/>
<dbReference type="EMBL" id="NAJQ01000047">
    <property type="protein sequence ID" value="TKA81672.1"/>
    <property type="molecule type" value="Genomic_DNA"/>
</dbReference>
<dbReference type="InterPro" id="IPR056402">
    <property type="entry name" value="DA_N"/>
</dbReference>
<dbReference type="SUPFAM" id="SSF159245">
    <property type="entry name" value="AttH-like"/>
    <property type="match status" value="1"/>
</dbReference>
<reference evidence="3 4" key="1">
    <citation type="submission" date="2017-03" db="EMBL/GenBank/DDBJ databases">
        <title>Genomes of endolithic fungi from Antarctica.</title>
        <authorList>
            <person name="Coleine C."/>
            <person name="Masonjones S."/>
            <person name="Stajich J.E."/>
        </authorList>
    </citation>
    <scope>NUCLEOTIDE SEQUENCE [LARGE SCALE GENOMIC DNA]</scope>
    <source>
        <strain evidence="3 4">CCFEE 5184</strain>
    </source>
</reference>
<evidence type="ECO:0000259" key="2">
    <source>
        <dbReference type="Pfam" id="PF25581"/>
    </source>
</evidence>
<protein>
    <submittedName>
        <fullName evidence="3">Uncharacterized protein</fullName>
    </submittedName>
</protein>
<dbReference type="InterPro" id="IPR057722">
    <property type="entry name" value="AsqO/PenF-like_C"/>
</dbReference>
<comment type="caution">
    <text evidence="3">The sequence shown here is derived from an EMBL/GenBank/DDBJ whole genome shotgun (WGS) entry which is preliminary data.</text>
</comment>
<dbReference type="STRING" id="329884.A0A4U0XV13"/>